<evidence type="ECO:0000256" key="1">
    <source>
        <dbReference type="SAM" id="Phobius"/>
    </source>
</evidence>
<keyword evidence="1" id="KW-0812">Transmembrane</keyword>
<organism evidence="2 3">
    <name type="scientific">Agaricus bisporus var. burnettii</name>
    <dbReference type="NCBI Taxonomy" id="192524"/>
    <lineage>
        <taxon>Eukaryota</taxon>
        <taxon>Fungi</taxon>
        <taxon>Dikarya</taxon>
        <taxon>Basidiomycota</taxon>
        <taxon>Agaricomycotina</taxon>
        <taxon>Agaricomycetes</taxon>
        <taxon>Agaricomycetidae</taxon>
        <taxon>Agaricales</taxon>
        <taxon>Agaricineae</taxon>
        <taxon>Agaricaceae</taxon>
        <taxon>Agaricus</taxon>
    </lineage>
</organism>
<dbReference type="InterPro" id="IPR031459">
    <property type="entry name" value="Coa2"/>
</dbReference>
<reference evidence="2 3" key="1">
    <citation type="journal article" name="Sci. Rep.">
        <title>Telomere-to-telomere assembled and centromere annotated genomes of the two main subspecies of the button mushroom Agaricus bisporus reveal especially polymorphic chromosome ends.</title>
        <authorList>
            <person name="Sonnenberg A.S.M."/>
            <person name="Sedaghat-Telgerd N."/>
            <person name="Lavrijssen B."/>
            <person name="Ohm R.A."/>
            <person name="Hendrickx P.M."/>
            <person name="Scholtmeijer K."/>
            <person name="Baars J.J.P."/>
            <person name="van Peer A."/>
        </authorList>
    </citation>
    <scope>NUCLEOTIDE SEQUENCE [LARGE SCALE GENOMIC DNA]</scope>
    <source>
        <strain evidence="2 3">H119_p4</strain>
    </source>
</reference>
<feature type="transmembrane region" description="Helical" evidence="1">
    <location>
        <begin position="55"/>
        <end position="78"/>
    </location>
</feature>
<dbReference type="GO" id="GO:0033617">
    <property type="term" value="P:mitochondrial respiratory chain complex IV assembly"/>
    <property type="evidence" value="ECO:0007669"/>
    <property type="project" value="InterPro"/>
</dbReference>
<comment type="caution">
    <text evidence="2">The sequence shown here is derived from an EMBL/GenBank/DDBJ whole genome shotgun (WGS) entry which is preliminary data.</text>
</comment>
<protein>
    <submittedName>
        <fullName evidence="2">Uncharacterized protein</fullName>
    </submittedName>
</protein>
<dbReference type="GO" id="GO:0005739">
    <property type="term" value="C:mitochondrion"/>
    <property type="evidence" value="ECO:0007669"/>
    <property type="project" value="GOC"/>
</dbReference>
<dbReference type="Proteomes" id="UP000629468">
    <property type="component" value="Unassembled WGS sequence"/>
</dbReference>
<proteinExistence type="predicted"/>
<name>A0A8H7F4P3_AGABI</name>
<accession>A0A8H7F4P3</accession>
<keyword evidence="1" id="KW-0472">Membrane</keyword>
<sequence>MGGYTRTNNFIWFGGTNRKSLSIPSTQLRLWSWALRERVHRMSIYRILRLTQRRAFVSSLFGLTFVAAVVTVSASSILPCPARRNKDRYLDSNGDRSLVSEGPVNVAKRPRRWIEEKGPC</sequence>
<keyword evidence="1" id="KW-1133">Transmembrane helix</keyword>
<gene>
    <name evidence="2" type="ORF">Agabi119p4_5071</name>
</gene>
<evidence type="ECO:0000313" key="2">
    <source>
        <dbReference type="EMBL" id="KAF7776678.1"/>
    </source>
</evidence>
<evidence type="ECO:0000313" key="3">
    <source>
        <dbReference type="Proteomes" id="UP000629468"/>
    </source>
</evidence>
<dbReference type="Pfam" id="PF17051">
    <property type="entry name" value="COA2"/>
    <property type="match status" value="1"/>
</dbReference>
<dbReference type="EMBL" id="JABXXO010000006">
    <property type="protein sequence ID" value="KAF7776678.1"/>
    <property type="molecule type" value="Genomic_DNA"/>
</dbReference>
<dbReference type="AlphaFoldDB" id="A0A8H7F4P3"/>